<dbReference type="Gene3D" id="2.115.10.20">
    <property type="entry name" value="Glycosyl hydrolase domain, family 43"/>
    <property type="match status" value="1"/>
</dbReference>
<evidence type="ECO:0000256" key="1">
    <source>
        <dbReference type="ARBA" id="ARBA00009902"/>
    </source>
</evidence>
<dbReference type="PANTHER" id="PTHR42800:SF1">
    <property type="entry name" value="EXOINULINASE INUD (AFU_ORTHOLOGUE AFUA_5G00480)"/>
    <property type="match status" value="1"/>
</dbReference>
<keyword evidence="3 4" id="KW-0326">Glycosidase</keyword>
<name>A0AA41K893_9FIRM</name>
<evidence type="ECO:0000256" key="4">
    <source>
        <dbReference type="RuleBase" id="RU362110"/>
    </source>
</evidence>
<evidence type="ECO:0000256" key="2">
    <source>
        <dbReference type="ARBA" id="ARBA00022801"/>
    </source>
</evidence>
<dbReference type="GO" id="GO:0004575">
    <property type="term" value="F:sucrose alpha-glucosidase activity"/>
    <property type="evidence" value="ECO:0007669"/>
    <property type="project" value="TreeGrafter"/>
</dbReference>
<gene>
    <name evidence="7" type="ORF">GPL26_19740</name>
</gene>
<comment type="caution">
    <text evidence="7">The sequence shown here is derived from an EMBL/GenBank/DDBJ whole genome shotgun (WGS) entry which is preliminary data.</text>
</comment>
<dbReference type="InterPro" id="IPR023296">
    <property type="entry name" value="Glyco_hydro_beta-prop_sf"/>
</dbReference>
<dbReference type="GO" id="GO:0005737">
    <property type="term" value="C:cytoplasm"/>
    <property type="evidence" value="ECO:0007669"/>
    <property type="project" value="TreeGrafter"/>
</dbReference>
<dbReference type="EMBL" id="WQPS01000034">
    <property type="protein sequence ID" value="MBT9811854.1"/>
    <property type="molecule type" value="Genomic_DNA"/>
</dbReference>
<protein>
    <submittedName>
        <fullName evidence="7">Glycoside hydrolase family 32 protein</fullName>
    </submittedName>
</protein>
<proteinExistence type="inferred from homology"/>
<sequence length="464" mass="52483">MSTMGVRDFRPKIHFTAPSMWINDPNGMFFANGTYHLFYQYHPGSTVWGPMHWGHAVSQDLIHWKHLPVALYPDSLGTIFSGSAVYDAENTSGLGAMGCSPVVAIYTQNLEGPNGKSDRKQHQSIAYSLDGINFIKYFNNPVLPCPPDQTDFRDPKVFKNQIIKCWSMVVSSGDHVEFYRSDDLLRWDKTGEFGQGTSLLPHQGIWECPDLFRLQTPDGTKDIFIVSLSLDAEYGGSRTGYFTGVFDGYTFVPDPQSKFQWLDQGFDNYAGVTFNHSDHRILMGWASNWKYASQCPTNEYCGAMTLARKLSLIKTPDGYRLASAPAGLQSLITNLRLLNDRDVITSEVFGLDLRGNGDGIISFSNDRGQTLQFGIKDNSLFFDRSSAGRNDFSKEFNRKYFSERFASRFFSGPWQMEVIFDVSHIELFLDHGTVTMSCCIYPDTPYTQLEFTGDIAGRYMDFRV</sequence>
<keyword evidence="2 4" id="KW-0378">Hydrolase</keyword>
<dbReference type="Proteomes" id="UP000708338">
    <property type="component" value="Unassembled WGS sequence"/>
</dbReference>
<dbReference type="GO" id="GO:0005987">
    <property type="term" value="P:sucrose catabolic process"/>
    <property type="evidence" value="ECO:0007669"/>
    <property type="project" value="TreeGrafter"/>
</dbReference>
<evidence type="ECO:0000259" key="5">
    <source>
        <dbReference type="Pfam" id="PF00251"/>
    </source>
</evidence>
<dbReference type="Pfam" id="PF00251">
    <property type="entry name" value="Glyco_hydro_32N"/>
    <property type="match status" value="1"/>
</dbReference>
<evidence type="ECO:0000313" key="7">
    <source>
        <dbReference type="EMBL" id="MBT9811854.1"/>
    </source>
</evidence>
<evidence type="ECO:0000259" key="6">
    <source>
        <dbReference type="Pfam" id="PF08244"/>
    </source>
</evidence>
<dbReference type="InterPro" id="IPR013189">
    <property type="entry name" value="Glyco_hydro_32_C"/>
</dbReference>
<dbReference type="AlphaFoldDB" id="A0AA41K893"/>
<dbReference type="CDD" id="cd18622">
    <property type="entry name" value="GH32_Inu-like"/>
    <property type="match status" value="1"/>
</dbReference>
<dbReference type="PANTHER" id="PTHR42800">
    <property type="entry name" value="EXOINULINASE INUD (AFU_ORTHOLOGUE AFUA_5G00480)"/>
    <property type="match status" value="1"/>
</dbReference>
<dbReference type="RefSeq" id="WP_007858662.1">
    <property type="nucleotide sequence ID" value="NZ_CABJDD010000002.1"/>
</dbReference>
<evidence type="ECO:0000313" key="8">
    <source>
        <dbReference type="Proteomes" id="UP000708338"/>
    </source>
</evidence>
<dbReference type="SMART" id="SM00640">
    <property type="entry name" value="Glyco_32"/>
    <property type="match status" value="1"/>
</dbReference>
<feature type="domain" description="Glycosyl hydrolase family 32 N-terminal" evidence="5">
    <location>
        <begin position="14"/>
        <end position="325"/>
    </location>
</feature>
<dbReference type="InterPro" id="IPR013148">
    <property type="entry name" value="Glyco_hydro_32_N"/>
</dbReference>
<comment type="similarity">
    <text evidence="1 4">Belongs to the glycosyl hydrolase 32 family.</text>
</comment>
<organism evidence="7 8">
    <name type="scientific">Enterocloster citroniae</name>
    <dbReference type="NCBI Taxonomy" id="358743"/>
    <lineage>
        <taxon>Bacteria</taxon>
        <taxon>Bacillati</taxon>
        <taxon>Bacillota</taxon>
        <taxon>Clostridia</taxon>
        <taxon>Lachnospirales</taxon>
        <taxon>Lachnospiraceae</taxon>
        <taxon>Enterocloster</taxon>
    </lineage>
</organism>
<feature type="domain" description="Glycosyl hydrolase family 32 C-terminal" evidence="6">
    <location>
        <begin position="347"/>
        <end position="451"/>
    </location>
</feature>
<dbReference type="InterPro" id="IPR013320">
    <property type="entry name" value="ConA-like_dom_sf"/>
</dbReference>
<reference evidence="7" key="1">
    <citation type="journal article" date="2021" name="Gut Microbes">
        <title>A synthetic consortium of 100 gut commensals modulates the composition and function in a colon model of the microbiome of elderly subjects.</title>
        <authorList>
            <person name="Perez M."/>
            <person name="Ntemiri A."/>
            <person name="Tan H."/>
            <person name="Harris H.M.B."/>
            <person name="Roager H.M."/>
            <person name="Ribiere C."/>
            <person name="O'Toole P.W."/>
        </authorList>
    </citation>
    <scope>NUCLEOTIDE SEQUENCE</scope>
    <source>
        <strain evidence="7">MCC335</strain>
    </source>
</reference>
<dbReference type="Gene3D" id="2.60.120.560">
    <property type="entry name" value="Exo-inulinase, domain 1"/>
    <property type="match status" value="1"/>
</dbReference>
<dbReference type="SUPFAM" id="SSF49899">
    <property type="entry name" value="Concanavalin A-like lectins/glucanases"/>
    <property type="match status" value="1"/>
</dbReference>
<accession>A0AA41K893</accession>
<dbReference type="InterPro" id="IPR001362">
    <property type="entry name" value="Glyco_hydro_32"/>
</dbReference>
<evidence type="ECO:0000256" key="3">
    <source>
        <dbReference type="ARBA" id="ARBA00023295"/>
    </source>
</evidence>
<dbReference type="Pfam" id="PF08244">
    <property type="entry name" value="Glyco_hydro_32C"/>
    <property type="match status" value="1"/>
</dbReference>
<dbReference type="SUPFAM" id="SSF75005">
    <property type="entry name" value="Arabinanase/levansucrase/invertase"/>
    <property type="match status" value="1"/>
</dbReference>